<evidence type="ECO:0000313" key="3">
    <source>
        <dbReference type="Proteomes" id="UP000054270"/>
    </source>
</evidence>
<dbReference type="STRING" id="945553.A0A0D2PFS8"/>
<protein>
    <submittedName>
        <fullName evidence="2">Uncharacterized protein</fullName>
    </submittedName>
</protein>
<feature type="compositionally biased region" description="Polar residues" evidence="1">
    <location>
        <begin position="1"/>
        <end position="13"/>
    </location>
</feature>
<reference evidence="3" key="1">
    <citation type="submission" date="2014-04" db="EMBL/GenBank/DDBJ databases">
        <title>Evolutionary Origins and Diversification of the Mycorrhizal Mutualists.</title>
        <authorList>
            <consortium name="DOE Joint Genome Institute"/>
            <consortium name="Mycorrhizal Genomics Consortium"/>
            <person name="Kohler A."/>
            <person name="Kuo A."/>
            <person name="Nagy L.G."/>
            <person name="Floudas D."/>
            <person name="Copeland A."/>
            <person name="Barry K.W."/>
            <person name="Cichocki N."/>
            <person name="Veneault-Fourrey C."/>
            <person name="LaButti K."/>
            <person name="Lindquist E.A."/>
            <person name="Lipzen A."/>
            <person name="Lundell T."/>
            <person name="Morin E."/>
            <person name="Murat C."/>
            <person name="Riley R."/>
            <person name="Ohm R."/>
            <person name="Sun H."/>
            <person name="Tunlid A."/>
            <person name="Henrissat B."/>
            <person name="Grigoriev I.V."/>
            <person name="Hibbett D.S."/>
            <person name="Martin F."/>
        </authorList>
    </citation>
    <scope>NUCLEOTIDE SEQUENCE [LARGE SCALE GENOMIC DNA]</scope>
    <source>
        <strain evidence="3">FD-334 SS-4</strain>
    </source>
</reference>
<evidence type="ECO:0000256" key="1">
    <source>
        <dbReference type="SAM" id="MobiDB-lite"/>
    </source>
</evidence>
<dbReference type="EMBL" id="KN817518">
    <property type="protein sequence ID" value="KJA29604.1"/>
    <property type="molecule type" value="Genomic_DNA"/>
</dbReference>
<gene>
    <name evidence="2" type="ORF">HYPSUDRAFT_224256</name>
</gene>
<name>A0A0D2PFS8_HYPSF</name>
<dbReference type="AlphaFoldDB" id="A0A0D2PFS8"/>
<sequence length="62" mass="6901">MMNTTATASPREQSFTDEFGKDITPVPNYPHFVGKPDAFPCVVSVRDATAARLIEEARFIQQ</sequence>
<proteinExistence type="predicted"/>
<organism evidence="2 3">
    <name type="scientific">Hypholoma sublateritium (strain FD-334 SS-4)</name>
    <dbReference type="NCBI Taxonomy" id="945553"/>
    <lineage>
        <taxon>Eukaryota</taxon>
        <taxon>Fungi</taxon>
        <taxon>Dikarya</taxon>
        <taxon>Basidiomycota</taxon>
        <taxon>Agaricomycotina</taxon>
        <taxon>Agaricomycetes</taxon>
        <taxon>Agaricomycetidae</taxon>
        <taxon>Agaricales</taxon>
        <taxon>Agaricineae</taxon>
        <taxon>Strophariaceae</taxon>
        <taxon>Hypholoma</taxon>
    </lineage>
</organism>
<dbReference type="Proteomes" id="UP000054270">
    <property type="component" value="Unassembled WGS sequence"/>
</dbReference>
<feature type="region of interest" description="Disordered" evidence="1">
    <location>
        <begin position="1"/>
        <end position="20"/>
    </location>
</feature>
<keyword evidence="3" id="KW-1185">Reference proteome</keyword>
<accession>A0A0D2PFS8</accession>
<evidence type="ECO:0000313" key="2">
    <source>
        <dbReference type="EMBL" id="KJA29604.1"/>
    </source>
</evidence>